<dbReference type="GO" id="GO:0005634">
    <property type="term" value="C:nucleus"/>
    <property type="evidence" value="ECO:0007669"/>
    <property type="project" value="UniProtKB-SubCell"/>
</dbReference>
<dbReference type="AlphaFoldDB" id="A0A914CUN5"/>
<organism evidence="7 8">
    <name type="scientific">Acrobeloides nanus</name>
    <dbReference type="NCBI Taxonomy" id="290746"/>
    <lineage>
        <taxon>Eukaryota</taxon>
        <taxon>Metazoa</taxon>
        <taxon>Ecdysozoa</taxon>
        <taxon>Nematoda</taxon>
        <taxon>Chromadorea</taxon>
        <taxon>Rhabditida</taxon>
        <taxon>Tylenchina</taxon>
        <taxon>Cephalobomorpha</taxon>
        <taxon>Cephaloboidea</taxon>
        <taxon>Cephalobidae</taxon>
        <taxon>Acrobeloides</taxon>
    </lineage>
</organism>
<keyword evidence="2 5" id="KW-0238">DNA-binding</keyword>
<comment type="subcellular location">
    <subcellularLocation>
        <location evidence="5">Nucleus</location>
    </subcellularLocation>
</comment>
<name>A0A914CUN5_9BILA</name>
<keyword evidence="4 5" id="KW-0539">Nucleus</keyword>
<dbReference type="WBParaSite" id="ACRNAN_scaffold14506.g21255.t1">
    <property type="protein sequence ID" value="ACRNAN_scaffold14506.g21255.t1"/>
    <property type="gene ID" value="ACRNAN_scaffold14506.g21255"/>
</dbReference>
<evidence type="ECO:0000256" key="5">
    <source>
        <dbReference type="PROSITE-ProRule" id="PRU00089"/>
    </source>
</evidence>
<feature type="DNA-binding region" description="Fork-head" evidence="5">
    <location>
        <begin position="89"/>
        <end position="178"/>
    </location>
</feature>
<dbReference type="Pfam" id="PF00250">
    <property type="entry name" value="Forkhead"/>
    <property type="match status" value="1"/>
</dbReference>
<dbReference type="GO" id="GO:0000978">
    <property type="term" value="F:RNA polymerase II cis-regulatory region sequence-specific DNA binding"/>
    <property type="evidence" value="ECO:0007669"/>
    <property type="project" value="TreeGrafter"/>
</dbReference>
<dbReference type="InterPro" id="IPR045912">
    <property type="entry name" value="FOXJ2/3-like"/>
</dbReference>
<sequence length="339" mass="39722">MRRRSKTWSFATRPGQSNEELSIDDIYNELKQSASKFINNPKEVVEIKYEDLSDIDEDDQSVVDKNHQKSKINEPMKRADFIKLCGFPSYKHMIEEAINSSHEKQLTLNQIYEWIEENIPYFRALNQVGNGHGWKNSVVHNLSIHKQFFQVLRDGHRSCSWACDMKKIKHDKVIKNRKVCYNSQPSISSFRSRSKTEPTMVRPLKPIVGLRLSDEENLSQQTFALSSYPYQEKIKQTSLENIAKIPEEILKERCRNISTNYSISLNDVHSKERHELNRLNDTNNAMHQLNIQDPMFKFNIFNTGPQLVLETNNSFCPDLKLDDQAIIEHEKRLYKANFQ</sequence>
<dbReference type="PROSITE" id="PS50039">
    <property type="entry name" value="FORK_HEAD_3"/>
    <property type="match status" value="1"/>
</dbReference>
<keyword evidence="7" id="KW-1185">Reference proteome</keyword>
<dbReference type="GO" id="GO:0000981">
    <property type="term" value="F:DNA-binding transcription factor activity, RNA polymerase II-specific"/>
    <property type="evidence" value="ECO:0007669"/>
    <property type="project" value="TreeGrafter"/>
</dbReference>
<dbReference type="PRINTS" id="PR00053">
    <property type="entry name" value="FORKHEAD"/>
</dbReference>
<dbReference type="SMART" id="SM00339">
    <property type="entry name" value="FH"/>
    <property type="match status" value="1"/>
</dbReference>
<dbReference type="CDD" id="cd00059">
    <property type="entry name" value="FH_FOX"/>
    <property type="match status" value="1"/>
</dbReference>
<dbReference type="InterPro" id="IPR001766">
    <property type="entry name" value="Fork_head_dom"/>
</dbReference>
<feature type="domain" description="Fork-head" evidence="6">
    <location>
        <begin position="89"/>
        <end position="178"/>
    </location>
</feature>
<accession>A0A914CUN5</accession>
<keyword evidence="3" id="KW-0804">Transcription</keyword>
<dbReference type="InterPro" id="IPR036388">
    <property type="entry name" value="WH-like_DNA-bd_sf"/>
</dbReference>
<keyword evidence="1" id="KW-0805">Transcription regulation</keyword>
<reference evidence="8" key="1">
    <citation type="submission" date="2022-11" db="UniProtKB">
        <authorList>
            <consortium name="WormBaseParasite"/>
        </authorList>
    </citation>
    <scope>IDENTIFICATION</scope>
</reference>
<dbReference type="Proteomes" id="UP000887540">
    <property type="component" value="Unplaced"/>
</dbReference>
<evidence type="ECO:0000256" key="3">
    <source>
        <dbReference type="ARBA" id="ARBA00023163"/>
    </source>
</evidence>
<evidence type="ECO:0000259" key="6">
    <source>
        <dbReference type="PROSITE" id="PS50039"/>
    </source>
</evidence>
<evidence type="ECO:0000313" key="8">
    <source>
        <dbReference type="WBParaSite" id="ACRNAN_scaffold14506.g21255.t1"/>
    </source>
</evidence>
<dbReference type="PANTHER" id="PTHR46078:SF2">
    <property type="entry name" value="FORK-HEAD DOMAIN-CONTAINING PROTEIN"/>
    <property type="match status" value="1"/>
</dbReference>
<evidence type="ECO:0000256" key="2">
    <source>
        <dbReference type="ARBA" id="ARBA00023125"/>
    </source>
</evidence>
<evidence type="ECO:0000313" key="7">
    <source>
        <dbReference type="Proteomes" id="UP000887540"/>
    </source>
</evidence>
<dbReference type="PANTHER" id="PTHR46078">
    <property type="entry name" value="FORKHEAD BOX PROTEIN J2 FAMILY MEMBER"/>
    <property type="match status" value="1"/>
</dbReference>
<dbReference type="Gene3D" id="1.10.10.10">
    <property type="entry name" value="Winged helix-like DNA-binding domain superfamily/Winged helix DNA-binding domain"/>
    <property type="match status" value="1"/>
</dbReference>
<dbReference type="SUPFAM" id="SSF46785">
    <property type="entry name" value="Winged helix' DNA-binding domain"/>
    <property type="match status" value="1"/>
</dbReference>
<proteinExistence type="predicted"/>
<protein>
    <submittedName>
        <fullName evidence="8">Fork-head domain-containing protein</fullName>
    </submittedName>
</protein>
<evidence type="ECO:0000256" key="4">
    <source>
        <dbReference type="ARBA" id="ARBA00023242"/>
    </source>
</evidence>
<evidence type="ECO:0000256" key="1">
    <source>
        <dbReference type="ARBA" id="ARBA00023015"/>
    </source>
</evidence>
<dbReference type="InterPro" id="IPR036390">
    <property type="entry name" value="WH_DNA-bd_sf"/>
</dbReference>